<dbReference type="InterPro" id="IPR024969">
    <property type="entry name" value="EIF3F/CSN6-like_C"/>
</dbReference>
<proteinExistence type="predicted"/>
<evidence type="ECO:0000313" key="4">
    <source>
        <dbReference type="Proteomes" id="UP000192356"/>
    </source>
</evidence>
<dbReference type="Pfam" id="PF01398">
    <property type="entry name" value="JAB"/>
    <property type="match status" value="1"/>
</dbReference>
<reference evidence="3 4" key="1">
    <citation type="journal article" date="2017" name="Environ. Microbiol.">
        <title>Decay of the glycolytic pathway and adaptation to intranuclear parasitism within Enterocytozoonidae microsporidia.</title>
        <authorList>
            <person name="Wiredu Boakye D."/>
            <person name="Jaroenlak P."/>
            <person name="Prachumwat A."/>
            <person name="Williams T.A."/>
            <person name="Bateman K.S."/>
            <person name="Itsathitphaisarn O."/>
            <person name="Sritunyalucksana K."/>
            <person name="Paszkiewicz K.H."/>
            <person name="Moore K.A."/>
            <person name="Stentiford G.D."/>
            <person name="Williams B.A."/>
        </authorList>
    </citation>
    <scope>NUCLEOTIDE SEQUENCE [LARGE SCALE GENOMIC DNA]</scope>
    <source>
        <strain evidence="3 4">GB1</strain>
    </source>
</reference>
<dbReference type="VEuPathDB" id="MicrosporidiaDB:HERIO_1447"/>
<organism evidence="3 4">
    <name type="scientific">Hepatospora eriocheir</name>
    <dbReference type="NCBI Taxonomy" id="1081669"/>
    <lineage>
        <taxon>Eukaryota</taxon>
        <taxon>Fungi</taxon>
        <taxon>Fungi incertae sedis</taxon>
        <taxon>Microsporidia</taxon>
        <taxon>Hepatosporidae</taxon>
        <taxon>Hepatospora</taxon>
    </lineage>
</organism>
<dbReference type="VEuPathDB" id="MicrosporidiaDB:A0H76_2228"/>
<gene>
    <name evidence="3" type="primary">RPN8</name>
    <name evidence="3" type="ORF">HERIO_1447</name>
</gene>
<dbReference type="Proteomes" id="UP000192356">
    <property type="component" value="Unassembled WGS sequence"/>
</dbReference>
<dbReference type="Gene3D" id="3.40.140.10">
    <property type="entry name" value="Cytidine Deaminase, domain 2"/>
    <property type="match status" value="1"/>
</dbReference>
<dbReference type="PANTHER" id="PTHR10540:SF7">
    <property type="entry name" value="26S PROTEASOME NON-ATPASE REGULATORY SUBUNIT 7"/>
    <property type="match status" value="1"/>
</dbReference>
<keyword evidence="4" id="KW-1185">Reference proteome</keyword>
<sequence>MYRLFHKVNNKEKIVGWYHSGSKLHRNDLEITKSLAKIYNVENMVLCVVKINEQDTVPVQTYYFDGIEHKLIKKILVGADENEEIGVEHLLRDIKTTTGTTPKDKLMSIKNSLKKFKNSLDNVIAYLDSENHNSNIINLIQETINLFPKTSFNVDMDRIYNAEFMNLIVAMNNLQKNKFN</sequence>
<dbReference type="Pfam" id="PF13012">
    <property type="entry name" value="MitMem_reg"/>
    <property type="match status" value="1"/>
</dbReference>
<name>A0A1X0QAA7_9MICR</name>
<dbReference type="GO" id="GO:0043161">
    <property type="term" value="P:proteasome-mediated ubiquitin-dependent protein catabolic process"/>
    <property type="evidence" value="ECO:0007669"/>
    <property type="project" value="TreeGrafter"/>
</dbReference>
<accession>A0A1X0QAA7</accession>
<dbReference type="PANTHER" id="PTHR10540">
    <property type="entry name" value="EUKARYOTIC TRANSLATION INITIATION FACTOR 3 SUBUNIT F-RELATED"/>
    <property type="match status" value="1"/>
</dbReference>
<dbReference type="GO" id="GO:0008237">
    <property type="term" value="F:metallopeptidase activity"/>
    <property type="evidence" value="ECO:0007669"/>
    <property type="project" value="InterPro"/>
</dbReference>
<feature type="domain" description="EIF3F/CSN6-like C-terminal" evidence="2">
    <location>
        <begin position="81"/>
        <end position="166"/>
    </location>
</feature>
<evidence type="ECO:0000259" key="2">
    <source>
        <dbReference type="Pfam" id="PF13012"/>
    </source>
</evidence>
<dbReference type="EMBL" id="LVKB01000072">
    <property type="protein sequence ID" value="ORD96614.1"/>
    <property type="molecule type" value="Genomic_DNA"/>
</dbReference>
<protein>
    <submittedName>
        <fullName evidence="3">RPN8</fullName>
    </submittedName>
</protein>
<evidence type="ECO:0000313" key="3">
    <source>
        <dbReference type="EMBL" id="ORD96614.1"/>
    </source>
</evidence>
<evidence type="ECO:0000259" key="1">
    <source>
        <dbReference type="Pfam" id="PF01398"/>
    </source>
</evidence>
<dbReference type="InterPro" id="IPR000555">
    <property type="entry name" value="JAMM/MPN+_dom"/>
</dbReference>
<dbReference type="GO" id="GO:0000502">
    <property type="term" value="C:proteasome complex"/>
    <property type="evidence" value="ECO:0007669"/>
    <property type="project" value="TreeGrafter"/>
</dbReference>
<feature type="domain" description="JAB1/MPN/MOV34 metalloenzyme" evidence="1">
    <location>
        <begin position="1"/>
        <end position="38"/>
    </location>
</feature>
<dbReference type="AlphaFoldDB" id="A0A1X0QAA7"/>
<comment type="caution">
    <text evidence="3">The sequence shown here is derived from an EMBL/GenBank/DDBJ whole genome shotgun (WGS) entry which is preliminary data.</text>
</comment>
<dbReference type="OrthoDB" id="10256771at2759"/>